<evidence type="ECO:0000313" key="4">
    <source>
        <dbReference type="Proteomes" id="UP000006048"/>
    </source>
</evidence>
<dbReference type="PANTHER" id="PTHR43022:SF1">
    <property type="entry name" value="PROTEIN SMF"/>
    <property type="match status" value="1"/>
</dbReference>
<proteinExistence type="inferred from homology"/>
<organism evidence="3 4">
    <name type="scientific">Turneriella parva (strain ATCC BAA-1111 / DSM 21527 / NCTC 11395 / H)</name>
    <name type="common">Leptospira parva</name>
    <dbReference type="NCBI Taxonomy" id="869212"/>
    <lineage>
        <taxon>Bacteria</taxon>
        <taxon>Pseudomonadati</taxon>
        <taxon>Spirochaetota</taxon>
        <taxon>Spirochaetia</taxon>
        <taxon>Leptospirales</taxon>
        <taxon>Leptospiraceae</taxon>
        <taxon>Turneriella</taxon>
    </lineage>
</organism>
<dbReference type="PANTHER" id="PTHR43022">
    <property type="entry name" value="PROTEIN SMF"/>
    <property type="match status" value="1"/>
</dbReference>
<dbReference type="AlphaFoldDB" id="I4B979"/>
<dbReference type="Gene3D" id="3.40.50.450">
    <property type="match status" value="1"/>
</dbReference>
<evidence type="ECO:0000259" key="2">
    <source>
        <dbReference type="Pfam" id="PF02481"/>
    </source>
</evidence>
<evidence type="ECO:0000256" key="1">
    <source>
        <dbReference type="ARBA" id="ARBA00006525"/>
    </source>
</evidence>
<feature type="domain" description="Smf/DprA SLOG" evidence="2">
    <location>
        <begin position="61"/>
        <end position="262"/>
    </location>
</feature>
<dbReference type="PATRIC" id="fig|869212.3.peg.3226"/>
<dbReference type="RefSeq" id="WP_014804336.1">
    <property type="nucleotide sequence ID" value="NC_018020.1"/>
</dbReference>
<reference evidence="3 4" key="1">
    <citation type="submission" date="2012-06" db="EMBL/GenBank/DDBJ databases">
        <title>The complete chromosome of genome of Turneriella parva DSM 21527.</title>
        <authorList>
            <consortium name="US DOE Joint Genome Institute (JGI-PGF)"/>
            <person name="Lucas S."/>
            <person name="Han J."/>
            <person name="Lapidus A."/>
            <person name="Bruce D."/>
            <person name="Goodwin L."/>
            <person name="Pitluck S."/>
            <person name="Peters L."/>
            <person name="Kyrpides N."/>
            <person name="Mavromatis K."/>
            <person name="Ivanova N."/>
            <person name="Mikhailova N."/>
            <person name="Chertkov O."/>
            <person name="Detter J.C."/>
            <person name="Tapia R."/>
            <person name="Han C."/>
            <person name="Land M."/>
            <person name="Hauser L."/>
            <person name="Markowitz V."/>
            <person name="Cheng J.-F."/>
            <person name="Hugenholtz P."/>
            <person name="Woyke T."/>
            <person name="Wu D."/>
            <person name="Gronow S."/>
            <person name="Wellnitz S."/>
            <person name="Brambilla E."/>
            <person name="Klenk H.-P."/>
            <person name="Eisen J.A."/>
        </authorList>
    </citation>
    <scope>NUCLEOTIDE SEQUENCE [LARGE SCALE GENOMIC DNA]</scope>
    <source>
        <strain evidence="4">ATCC BAA-1111 / DSM 21527 / NCTC 11395 / H</strain>
    </source>
</reference>
<dbReference type="GO" id="GO:0009294">
    <property type="term" value="P:DNA-mediated transformation"/>
    <property type="evidence" value="ECO:0007669"/>
    <property type="project" value="InterPro"/>
</dbReference>
<dbReference type="NCBIfam" id="TIGR00732">
    <property type="entry name" value="dprA"/>
    <property type="match status" value="1"/>
</dbReference>
<dbReference type="OrthoDB" id="9785707at2"/>
<dbReference type="InterPro" id="IPR003488">
    <property type="entry name" value="DprA"/>
</dbReference>
<dbReference type="STRING" id="869212.Turpa_3197"/>
<dbReference type="Proteomes" id="UP000006048">
    <property type="component" value="Chromosome"/>
</dbReference>
<sequence length="272" mass="29538">MTAALCLALHLGNRFLTETIRRQLELTPGFEQFTRIQLGQRYSALLASAEKILANISPASVLTPHDADYPHLLRETAHAPFALFLKGDRSLLMRDKVSMVGTREPSAAGREAAIALARDFSRSGKTIVSGIARGIDSLCHHAALEAGGSTIAVLPNGHNHLYPLENRDIYEKAREGRQILLVSEYLPDQKPMKHHFVRRNRIIAGLSDLTVFVEGPLKSGAMITVGVALSEGRDVAALRHPNLLANAGGEKLIAEGAIDVTDRAFCAQTLPE</sequence>
<protein>
    <submittedName>
        <fullName evidence="3">DNA protecting protein DprA</fullName>
    </submittedName>
</protein>
<dbReference type="InterPro" id="IPR057666">
    <property type="entry name" value="DrpA_SLOG"/>
</dbReference>
<gene>
    <name evidence="3" type="ordered locus">Turpa_3197</name>
</gene>
<dbReference type="EMBL" id="CP002959">
    <property type="protein sequence ID" value="AFM13836.1"/>
    <property type="molecule type" value="Genomic_DNA"/>
</dbReference>
<dbReference type="SUPFAM" id="SSF102405">
    <property type="entry name" value="MCP/YpsA-like"/>
    <property type="match status" value="1"/>
</dbReference>
<accession>I4B979</accession>
<keyword evidence="4" id="KW-1185">Reference proteome</keyword>
<dbReference type="Pfam" id="PF02481">
    <property type="entry name" value="DNA_processg_A"/>
    <property type="match status" value="1"/>
</dbReference>
<dbReference type="HOGENOM" id="CLU_029601_3_3_12"/>
<dbReference type="KEGG" id="tpx:Turpa_3197"/>
<evidence type="ECO:0000313" key="3">
    <source>
        <dbReference type="EMBL" id="AFM13836.1"/>
    </source>
</evidence>
<comment type="similarity">
    <text evidence="1">Belongs to the DprA/Smf family.</text>
</comment>
<name>I4B979_TURPD</name>